<reference evidence="2 3" key="1">
    <citation type="submission" date="2024-03" db="EMBL/GenBank/DDBJ databases">
        <title>Draft genome sequence of Klenkia sp. LSe6-5.</title>
        <authorList>
            <person name="Duangmal K."/>
            <person name="Chantavorakit T."/>
        </authorList>
    </citation>
    <scope>NUCLEOTIDE SEQUENCE [LARGE SCALE GENOMIC DNA]</scope>
    <source>
        <strain evidence="2 3">LSe6-5</strain>
    </source>
</reference>
<organism evidence="2 3">
    <name type="scientific">Klenkia sesuvii</name>
    <dbReference type="NCBI Taxonomy" id="3103137"/>
    <lineage>
        <taxon>Bacteria</taxon>
        <taxon>Bacillati</taxon>
        <taxon>Actinomycetota</taxon>
        <taxon>Actinomycetes</taxon>
        <taxon>Geodermatophilales</taxon>
        <taxon>Geodermatophilaceae</taxon>
        <taxon>Klenkia</taxon>
    </lineage>
</organism>
<comment type="caution">
    <text evidence="2">The sequence shown here is derived from an EMBL/GenBank/DDBJ whole genome shotgun (WGS) entry which is preliminary data.</text>
</comment>
<keyword evidence="3" id="KW-1185">Reference proteome</keyword>
<feature type="transmembrane region" description="Helical" evidence="1">
    <location>
        <begin position="96"/>
        <end position="114"/>
    </location>
</feature>
<evidence type="ECO:0000313" key="3">
    <source>
        <dbReference type="Proteomes" id="UP001361570"/>
    </source>
</evidence>
<feature type="transmembrane region" description="Helical" evidence="1">
    <location>
        <begin position="52"/>
        <end position="84"/>
    </location>
</feature>
<dbReference type="Proteomes" id="UP001361570">
    <property type="component" value="Unassembled WGS sequence"/>
</dbReference>
<feature type="transmembrane region" description="Helical" evidence="1">
    <location>
        <begin position="134"/>
        <end position="152"/>
    </location>
</feature>
<protein>
    <submittedName>
        <fullName evidence="2">Uncharacterized protein</fullName>
    </submittedName>
</protein>
<keyword evidence="1" id="KW-0812">Transmembrane</keyword>
<proteinExistence type="predicted"/>
<gene>
    <name evidence="2" type="ORF">TEK04_16570</name>
</gene>
<keyword evidence="1" id="KW-1133">Transmembrane helix</keyword>
<feature type="transmembrane region" description="Helical" evidence="1">
    <location>
        <begin position="27"/>
        <end position="46"/>
    </location>
</feature>
<sequence length="199" mass="20093">MPPAPEPHFPVPHAAAPREPIRVRMGAVLLVVVAGLAVELVAGLLTEVPPDLLWLGMCLSTVVVFGAVFCFGAITIAGFAAGAGAAGVAVLRPDELPTVLVALAVMAVVCGLAPGWARVEAWQAARSAPTSEGAAGAGAAGAGAAGAGTAALPAGRRALPSRLRVRWRTDRVVAAFLVLAFPPVFVTAAIAFISWTAHR</sequence>
<evidence type="ECO:0000313" key="2">
    <source>
        <dbReference type="EMBL" id="MEI4273336.1"/>
    </source>
</evidence>
<evidence type="ECO:0000256" key="1">
    <source>
        <dbReference type="SAM" id="Phobius"/>
    </source>
</evidence>
<accession>A0ABU8DWW2</accession>
<keyword evidence="1" id="KW-0472">Membrane</keyword>
<dbReference type="RefSeq" id="WP_336405457.1">
    <property type="nucleotide sequence ID" value="NZ_JBAPLU010000019.1"/>
</dbReference>
<name>A0ABU8DWW2_9ACTN</name>
<dbReference type="EMBL" id="JBAPLU010000019">
    <property type="protein sequence ID" value="MEI4273336.1"/>
    <property type="molecule type" value="Genomic_DNA"/>
</dbReference>
<feature type="transmembrane region" description="Helical" evidence="1">
    <location>
        <begin position="172"/>
        <end position="195"/>
    </location>
</feature>